<dbReference type="EC" id="5.1.1.1" evidence="4 7"/>
<comment type="function">
    <text evidence="7">Catalyzes the interconversion of L-alanine and D-alanine. May also act on other amino acids.</text>
</comment>
<reference evidence="9 10" key="1">
    <citation type="submission" date="2024-01" db="EMBL/GenBank/DDBJ databases">
        <title>Hyphobacterium bacterium isolated from marine sediment.</title>
        <authorList>
            <person name="Zhao S."/>
        </authorList>
    </citation>
    <scope>NUCLEOTIDE SEQUENCE [LARGE SCALE GENOMIC DNA]</scope>
    <source>
        <strain evidence="9 10">Y60-23</strain>
    </source>
</reference>
<evidence type="ECO:0000313" key="9">
    <source>
        <dbReference type="EMBL" id="MEE2567173.1"/>
    </source>
</evidence>
<dbReference type="InterPro" id="IPR029066">
    <property type="entry name" value="PLP-binding_barrel"/>
</dbReference>
<dbReference type="InterPro" id="IPR020622">
    <property type="entry name" value="Ala_racemase_pyridoxalP-BS"/>
</dbReference>
<comment type="pathway">
    <text evidence="7">Amino-acid biosynthesis; D-alanine biosynthesis; D-alanine from L-alanine: step 1/1.</text>
</comment>
<comment type="similarity">
    <text evidence="3 7">Belongs to the alanine racemase family.</text>
</comment>
<feature type="domain" description="Alanine racemase C-terminal" evidence="8">
    <location>
        <begin position="235"/>
        <end position="358"/>
    </location>
</feature>
<dbReference type="Proteomes" id="UP001310692">
    <property type="component" value="Unassembled WGS sequence"/>
</dbReference>
<evidence type="ECO:0000259" key="8">
    <source>
        <dbReference type="SMART" id="SM01005"/>
    </source>
</evidence>
<feature type="modified residue" description="N6-(pyridoxal phosphate)lysine" evidence="7">
    <location>
        <position position="42"/>
    </location>
</feature>
<feature type="active site" description="Proton acceptor; specific for L-alanine" evidence="7">
    <location>
        <position position="256"/>
    </location>
</feature>
<dbReference type="CDD" id="cd00430">
    <property type="entry name" value="PLPDE_III_AR"/>
    <property type="match status" value="1"/>
</dbReference>
<dbReference type="EMBL" id="JAZDRO010000004">
    <property type="protein sequence ID" value="MEE2567173.1"/>
    <property type="molecule type" value="Genomic_DNA"/>
</dbReference>
<dbReference type="RefSeq" id="WP_330196733.1">
    <property type="nucleotide sequence ID" value="NZ_JAZDRO010000004.1"/>
</dbReference>
<keyword evidence="10" id="KW-1185">Reference proteome</keyword>
<sequence>MKTAPAERGPHPRLIVDLGAIRANYAQLQSIAPGTSVGAVVKADAYGLGVDRVGPALVEAGCRHFFVASTREGAELRDVLGDGPDIIVFNGFWTPDIDTLRGWSLIPAVNDPGQFAALEAHAPDLPFSLHVDTGMNRLGLEPDDAITIADRARALDLRLVMSHLACADEPGHPLNAAQRSEFDRVLAAYPGVRASLSNSAGTLLGALYQYDVVRPGIALYGGAPSLEGTNPFTSAAAIDAPILQVRDIHPGDAVGYGATFTSGEDRKAAIVACGYADGLFRAAQDGGYAMLGDQHLPVMGRISMDLTTLDVTGAGDAAKPGAYVRFMGSELEALASASGTISYELLVRLGRRFERVYEG</sequence>
<evidence type="ECO:0000256" key="1">
    <source>
        <dbReference type="ARBA" id="ARBA00000316"/>
    </source>
</evidence>
<dbReference type="SMART" id="SM01005">
    <property type="entry name" value="Ala_racemase_C"/>
    <property type="match status" value="1"/>
</dbReference>
<protein>
    <recommendedName>
        <fullName evidence="4 7">Alanine racemase</fullName>
        <ecNumber evidence="4 7">5.1.1.1</ecNumber>
    </recommendedName>
</protein>
<organism evidence="9 10">
    <name type="scientific">Hyphobacterium marinum</name>
    <dbReference type="NCBI Taxonomy" id="3116574"/>
    <lineage>
        <taxon>Bacteria</taxon>
        <taxon>Pseudomonadati</taxon>
        <taxon>Pseudomonadota</taxon>
        <taxon>Alphaproteobacteria</taxon>
        <taxon>Maricaulales</taxon>
        <taxon>Maricaulaceae</taxon>
        <taxon>Hyphobacterium</taxon>
    </lineage>
</organism>
<evidence type="ECO:0000256" key="6">
    <source>
        <dbReference type="ARBA" id="ARBA00023235"/>
    </source>
</evidence>
<dbReference type="Pfam" id="PF01168">
    <property type="entry name" value="Ala_racemase_N"/>
    <property type="match status" value="1"/>
</dbReference>
<dbReference type="SUPFAM" id="SSF50621">
    <property type="entry name" value="Alanine racemase C-terminal domain-like"/>
    <property type="match status" value="1"/>
</dbReference>
<dbReference type="InterPro" id="IPR009006">
    <property type="entry name" value="Ala_racemase/Decarboxylase_C"/>
</dbReference>
<evidence type="ECO:0000256" key="7">
    <source>
        <dbReference type="HAMAP-Rule" id="MF_01201"/>
    </source>
</evidence>
<comment type="caution">
    <text evidence="9">The sequence shown here is derived from an EMBL/GenBank/DDBJ whole genome shotgun (WGS) entry which is preliminary data.</text>
</comment>
<dbReference type="PANTHER" id="PTHR30511">
    <property type="entry name" value="ALANINE RACEMASE"/>
    <property type="match status" value="1"/>
</dbReference>
<dbReference type="HAMAP" id="MF_01201">
    <property type="entry name" value="Ala_racemase"/>
    <property type="match status" value="1"/>
</dbReference>
<dbReference type="Gene3D" id="3.20.20.10">
    <property type="entry name" value="Alanine racemase"/>
    <property type="match status" value="1"/>
</dbReference>
<feature type="binding site" evidence="7">
    <location>
        <position position="304"/>
    </location>
    <ligand>
        <name>substrate</name>
    </ligand>
</feature>
<dbReference type="InterPro" id="IPR001608">
    <property type="entry name" value="Ala_racemase_N"/>
</dbReference>
<dbReference type="PRINTS" id="PR00992">
    <property type="entry name" value="ALARACEMASE"/>
</dbReference>
<proteinExistence type="inferred from homology"/>
<dbReference type="InterPro" id="IPR011079">
    <property type="entry name" value="Ala_racemase_C"/>
</dbReference>
<evidence type="ECO:0000256" key="5">
    <source>
        <dbReference type="ARBA" id="ARBA00022898"/>
    </source>
</evidence>
<keyword evidence="6 7" id="KW-0413">Isomerase</keyword>
<name>A0ABU7M049_9PROT</name>
<evidence type="ECO:0000256" key="4">
    <source>
        <dbReference type="ARBA" id="ARBA00013089"/>
    </source>
</evidence>
<comment type="cofactor">
    <cofactor evidence="2 7">
        <name>pyridoxal 5'-phosphate</name>
        <dbReference type="ChEBI" id="CHEBI:597326"/>
    </cofactor>
</comment>
<feature type="active site" description="Proton acceptor; specific for D-alanine" evidence="7">
    <location>
        <position position="42"/>
    </location>
</feature>
<dbReference type="GO" id="GO:0008784">
    <property type="term" value="F:alanine racemase activity"/>
    <property type="evidence" value="ECO:0007669"/>
    <property type="project" value="UniProtKB-EC"/>
</dbReference>
<dbReference type="PANTHER" id="PTHR30511:SF0">
    <property type="entry name" value="ALANINE RACEMASE, CATABOLIC-RELATED"/>
    <property type="match status" value="1"/>
</dbReference>
<keyword evidence="5 7" id="KW-0663">Pyridoxal phosphate</keyword>
<evidence type="ECO:0000256" key="3">
    <source>
        <dbReference type="ARBA" id="ARBA00007880"/>
    </source>
</evidence>
<dbReference type="Gene3D" id="2.40.37.10">
    <property type="entry name" value="Lyase, Ornithine Decarboxylase, Chain A, domain 1"/>
    <property type="match status" value="1"/>
</dbReference>
<accession>A0ABU7M049</accession>
<dbReference type="Pfam" id="PF00842">
    <property type="entry name" value="Ala_racemase_C"/>
    <property type="match status" value="1"/>
</dbReference>
<evidence type="ECO:0000313" key="10">
    <source>
        <dbReference type="Proteomes" id="UP001310692"/>
    </source>
</evidence>
<dbReference type="NCBIfam" id="TIGR00492">
    <property type="entry name" value="alr"/>
    <property type="match status" value="1"/>
</dbReference>
<feature type="binding site" evidence="7">
    <location>
        <position position="137"/>
    </location>
    <ligand>
        <name>substrate</name>
    </ligand>
</feature>
<comment type="catalytic activity">
    <reaction evidence="1 7">
        <text>L-alanine = D-alanine</text>
        <dbReference type="Rhea" id="RHEA:20249"/>
        <dbReference type="ChEBI" id="CHEBI:57416"/>
        <dbReference type="ChEBI" id="CHEBI:57972"/>
        <dbReference type="EC" id="5.1.1.1"/>
    </reaction>
</comment>
<dbReference type="SUPFAM" id="SSF51419">
    <property type="entry name" value="PLP-binding barrel"/>
    <property type="match status" value="1"/>
</dbReference>
<dbReference type="PROSITE" id="PS00395">
    <property type="entry name" value="ALANINE_RACEMASE"/>
    <property type="match status" value="1"/>
</dbReference>
<gene>
    <name evidence="9" type="primary">alr</name>
    <name evidence="9" type="ORF">V0U35_10845</name>
</gene>
<evidence type="ECO:0000256" key="2">
    <source>
        <dbReference type="ARBA" id="ARBA00001933"/>
    </source>
</evidence>
<dbReference type="InterPro" id="IPR000821">
    <property type="entry name" value="Ala_racemase"/>
</dbReference>